<evidence type="ECO:0000313" key="12">
    <source>
        <dbReference type="Proteomes" id="UP000325579"/>
    </source>
</evidence>
<dbReference type="PROSITE" id="PS50893">
    <property type="entry name" value="ABC_TRANSPORTER_2"/>
    <property type="match status" value="2"/>
</dbReference>
<evidence type="ECO:0000256" key="1">
    <source>
        <dbReference type="ARBA" id="ARBA00004141"/>
    </source>
</evidence>
<feature type="domain" description="ABC transporter" evidence="9">
    <location>
        <begin position="364"/>
        <end position="590"/>
    </location>
</feature>
<gene>
    <name evidence="11" type="ORF">BDV37DRAFT_273345</name>
</gene>
<organism evidence="11 12">
    <name type="scientific">Aspergillus pseudonomiae</name>
    <dbReference type="NCBI Taxonomy" id="1506151"/>
    <lineage>
        <taxon>Eukaryota</taxon>
        <taxon>Fungi</taxon>
        <taxon>Dikarya</taxon>
        <taxon>Ascomycota</taxon>
        <taxon>Pezizomycotina</taxon>
        <taxon>Eurotiomycetes</taxon>
        <taxon>Eurotiomycetidae</taxon>
        <taxon>Eurotiales</taxon>
        <taxon>Aspergillaceae</taxon>
        <taxon>Aspergillus</taxon>
        <taxon>Aspergillus subgen. Circumdati</taxon>
    </lineage>
</organism>
<keyword evidence="7 8" id="KW-0472">Membrane</keyword>
<dbReference type="InterPro" id="IPR017871">
    <property type="entry name" value="ABC_transporter-like_CS"/>
</dbReference>
<dbReference type="GO" id="GO:0016887">
    <property type="term" value="F:ATP hydrolysis activity"/>
    <property type="evidence" value="ECO:0007669"/>
    <property type="project" value="InterPro"/>
</dbReference>
<evidence type="ECO:0000259" key="9">
    <source>
        <dbReference type="PROSITE" id="PS50893"/>
    </source>
</evidence>
<keyword evidence="11" id="KW-0378">Hydrolase</keyword>
<protein>
    <submittedName>
        <fullName evidence="11">P-loop containing nucleoside triphosphate hydrolase protein</fullName>
    </submittedName>
</protein>
<dbReference type="InterPro" id="IPR011527">
    <property type="entry name" value="ABC1_TM_dom"/>
</dbReference>
<feature type="transmembrane region" description="Helical" evidence="8">
    <location>
        <begin position="645"/>
        <end position="665"/>
    </location>
</feature>
<dbReference type="GO" id="GO:0140359">
    <property type="term" value="F:ABC-type transporter activity"/>
    <property type="evidence" value="ECO:0007669"/>
    <property type="project" value="InterPro"/>
</dbReference>
<keyword evidence="2" id="KW-0813">Transport</keyword>
<feature type="transmembrane region" description="Helical" evidence="8">
    <location>
        <begin position="685"/>
        <end position="704"/>
    </location>
</feature>
<keyword evidence="5" id="KW-0067">ATP-binding</keyword>
<evidence type="ECO:0000256" key="5">
    <source>
        <dbReference type="ARBA" id="ARBA00022840"/>
    </source>
</evidence>
<dbReference type="GO" id="GO:0005524">
    <property type="term" value="F:ATP binding"/>
    <property type="evidence" value="ECO:0007669"/>
    <property type="project" value="UniProtKB-KW"/>
</dbReference>
<keyword evidence="12" id="KW-1185">Reference proteome</keyword>
<dbReference type="OrthoDB" id="6500128at2759"/>
<feature type="domain" description="ABC transmembrane type-1" evidence="10">
    <location>
        <begin position="59"/>
        <end position="264"/>
    </location>
</feature>
<dbReference type="SMART" id="SM00382">
    <property type="entry name" value="AAA"/>
    <property type="match status" value="2"/>
</dbReference>
<feature type="domain" description="ABC transporter" evidence="9">
    <location>
        <begin position="921"/>
        <end position="1154"/>
    </location>
</feature>
<dbReference type="SUPFAM" id="SSF90123">
    <property type="entry name" value="ABC transporter transmembrane region"/>
    <property type="match status" value="2"/>
</dbReference>
<dbReference type="Gene3D" id="3.40.50.300">
    <property type="entry name" value="P-loop containing nucleotide triphosphate hydrolases"/>
    <property type="match status" value="2"/>
</dbReference>
<feature type="transmembrane region" description="Helical" evidence="8">
    <location>
        <begin position="832"/>
        <end position="851"/>
    </location>
</feature>
<dbReference type="SUPFAM" id="SSF52540">
    <property type="entry name" value="P-loop containing nucleoside triphosphate hydrolases"/>
    <property type="match status" value="2"/>
</dbReference>
<dbReference type="PROSITE" id="PS50929">
    <property type="entry name" value="ABC_TM1F"/>
    <property type="match status" value="1"/>
</dbReference>
<evidence type="ECO:0000256" key="4">
    <source>
        <dbReference type="ARBA" id="ARBA00022741"/>
    </source>
</evidence>
<dbReference type="InterPro" id="IPR050173">
    <property type="entry name" value="ABC_transporter_C-like"/>
</dbReference>
<dbReference type="EMBL" id="ML736796">
    <property type="protein sequence ID" value="KAE8401753.1"/>
    <property type="molecule type" value="Genomic_DNA"/>
</dbReference>
<keyword evidence="3 8" id="KW-0812">Transmembrane</keyword>
<dbReference type="Gene3D" id="1.20.1560.10">
    <property type="entry name" value="ABC transporter type 1, transmembrane domain"/>
    <property type="match status" value="2"/>
</dbReference>
<dbReference type="Pfam" id="PF00005">
    <property type="entry name" value="ABC_tran"/>
    <property type="match status" value="2"/>
</dbReference>
<evidence type="ECO:0000256" key="8">
    <source>
        <dbReference type="SAM" id="Phobius"/>
    </source>
</evidence>
<dbReference type="PANTHER" id="PTHR24223">
    <property type="entry name" value="ATP-BINDING CASSETTE SUB-FAMILY C"/>
    <property type="match status" value="1"/>
</dbReference>
<keyword evidence="6 8" id="KW-1133">Transmembrane helix</keyword>
<evidence type="ECO:0000259" key="10">
    <source>
        <dbReference type="PROSITE" id="PS50929"/>
    </source>
</evidence>
<comment type="subcellular location">
    <subcellularLocation>
        <location evidence="1">Membrane</location>
        <topology evidence="1">Multi-pass membrane protein</topology>
    </subcellularLocation>
</comment>
<dbReference type="AlphaFoldDB" id="A0A5N7D761"/>
<keyword evidence="4" id="KW-0547">Nucleotide-binding</keyword>
<dbReference type="RefSeq" id="XP_031939072.1">
    <property type="nucleotide sequence ID" value="XM_032085039.1"/>
</dbReference>
<reference evidence="11 12" key="1">
    <citation type="submission" date="2019-04" db="EMBL/GenBank/DDBJ databases">
        <authorList>
            <consortium name="DOE Joint Genome Institute"/>
            <person name="Mondo S."/>
            <person name="Kjaerbolling I."/>
            <person name="Vesth T."/>
            <person name="Frisvad J.C."/>
            <person name="Nybo J.L."/>
            <person name="Theobald S."/>
            <person name="Kildgaard S."/>
            <person name="Isbrandt T."/>
            <person name="Kuo A."/>
            <person name="Sato A."/>
            <person name="Lyhne E.K."/>
            <person name="Kogle M.E."/>
            <person name="Wiebenga A."/>
            <person name="Kun R.S."/>
            <person name="Lubbers R.J."/>
            <person name="Makela M.R."/>
            <person name="Barry K."/>
            <person name="Chovatia M."/>
            <person name="Clum A."/>
            <person name="Daum C."/>
            <person name="Haridas S."/>
            <person name="He G."/>
            <person name="LaButti K."/>
            <person name="Lipzen A."/>
            <person name="Riley R."/>
            <person name="Salamov A."/>
            <person name="Simmons B.A."/>
            <person name="Magnuson J.K."/>
            <person name="Henrissat B."/>
            <person name="Mortensen U.H."/>
            <person name="Larsen T.O."/>
            <person name="Devries R.P."/>
            <person name="Grigoriev I.V."/>
            <person name="Machida M."/>
            <person name="Baker S.E."/>
            <person name="Andersen M.R."/>
            <person name="Cantor M.N."/>
            <person name="Hua S.X."/>
        </authorList>
    </citation>
    <scope>NUCLEOTIDE SEQUENCE [LARGE SCALE GENOMIC DNA]</scope>
    <source>
        <strain evidence="11 12">CBS 119388</strain>
    </source>
</reference>
<evidence type="ECO:0000256" key="7">
    <source>
        <dbReference type="ARBA" id="ARBA00023136"/>
    </source>
</evidence>
<dbReference type="Proteomes" id="UP000325579">
    <property type="component" value="Unassembled WGS sequence"/>
</dbReference>
<dbReference type="PROSITE" id="PS00211">
    <property type="entry name" value="ABC_TRANSPORTER_1"/>
    <property type="match status" value="1"/>
</dbReference>
<proteinExistence type="predicted"/>
<feature type="transmembrane region" description="Helical" evidence="8">
    <location>
        <begin position="780"/>
        <end position="802"/>
    </location>
</feature>
<evidence type="ECO:0000256" key="2">
    <source>
        <dbReference type="ARBA" id="ARBA00022448"/>
    </source>
</evidence>
<evidence type="ECO:0000256" key="6">
    <source>
        <dbReference type="ARBA" id="ARBA00022989"/>
    </source>
</evidence>
<dbReference type="InterPro" id="IPR036640">
    <property type="entry name" value="ABC1_TM_sf"/>
</dbReference>
<dbReference type="GO" id="GO:0016020">
    <property type="term" value="C:membrane"/>
    <property type="evidence" value="ECO:0007669"/>
    <property type="project" value="UniProtKB-SubCell"/>
</dbReference>
<dbReference type="PANTHER" id="PTHR24223:SF269">
    <property type="entry name" value="ABC MULTIDRUG TRANSPORTER (EUROFUNG)-RELATED"/>
    <property type="match status" value="1"/>
</dbReference>
<evidence type="ECO:0000313" key="11">
    <source>
        <dbReference type="EMBL" id="KAE8401753.1"/>
    </source>
</evidence>
<accession>A0A5N7D761</accession>
<dbReference type="InterPro" id="IPR027417">
    <property type="entry name" value="P-loop_NTPase"/>
</dbReference>
<dbReference type="InterPro" id="IPR003593">
    <property type="entry name" value="AAA+_ATPase"/>
</dbReference>
<sequence length="1167" mass="129934">MLTSDRVLPPVHEGLGSRLLSENFAVAWDNSDHDHRFALFLALIKCIRWEIAKVAVPRLCLLIFNMAQPFLLSRAVVYFGSTDSGLSQNTGDLIRDFIIVLIGTAISTATYEHLGYRAMAMLRSGTTALIYRTMMWLRIDNARTFDAISLVGSDIHSVAEFFRRTICDTWANALQLGLAIWLLADQIGAICIAPIIVTIKGSVSHHQKLWLEASQKRVDFTTKVLESVKSIKMLGLIEGMVHMIEELRTEEIEISKRFQKIQAAKAFFGRLEGSSAFSVSQAITSLSLINLLLTPLRDLLFAIPDTFLSIECLDRVQNFLTHEPQNDKRMIGMTSSGLTTSTQSSVPLPIDPENASPRLRTAVLELDNVMFGTGPDQSKHIGRLTLRLSTPSLTMIVGPMGCGKSMLLKTLLGEIEPVEGDIFISDPDVAYCDQSPWIFNSSIKENIIGESHFYDGEWYRSIINACCLDKDLREMPAGHDTLIGSQGTRLSRGQMQRIAIARAVYARKPLAIFDDVLSGFDPVTERKVFDRVFSERGILRRIGCIVLLASRSVHNLPETDFVIALGADGLEMGTFRELRSARGYISKLDLSKGPQNSCEESIETDKTTMKRKTKRSGAYIEDQNREINDLAICKYYAAAIGWPKMALLLGILTMESLFGVLRYVWVPLWSEIEDGISNSRLGFWLGIYASIGFTEAAGLILAILDVDCDSAGYVEDPPRGYFTSSRDTGDLVKRFSEDIELIDKDLPFLSNIYLVESTVLTYAYLELFAAIAQAGVAIAAVPYLAVTMPFLLVILIFIHHVFSRTSRQLRLLKTKTEVSLVSHFIDSFDGLITIRTALVVLLMGLAITLELQVDPGLLGAGLLMMTMLGQSLSGLILRWTSTAPSLEAIARIKHFVEDTPNELKHSYAIDTEYDWPALGAIEFKDVCVRQESTFNLALRNITFTLQPGQKLGLCGRTGGQVLFLIALTSGQILIDSQDISTLPPSLVRKRINYLTREPFLIPASVRQNLDPLGDKCDGEIIIALERAKLWGVLVEISLTTNFPDCNPLDIIVDDSFLSYGQRQLLCLARILLKESTILLLDEPPSNLDPELDSEIQDVLQSEFSSCTIIMIADKLQAILDFDYVAVIDEGQLVELGNPRTLLSEDQSTFRELYLAETRRSRKTRRVV</sequence>
<name>A0A5N7D761_9EURO</name>
<dbReference type="InterPro" id="IPR003439">
    <property type="entry name" value="ABC_transporter-like_ATP-bd"/>
</dbReference>
<evidence type="ECO:0000256" key="3">
    <source>
        <dbReference type="ARBA" id="ARBA00022692"/>
    </source>
</evidence>
<dbReference type="GeneID" id="43669730"/>